<evidence type="ECO:0000313" key="2">
    <source>
        <dbReference type="Proteomes" id="UP000198670"/>
    </source>
</evidence>
<organism evidence="1 2">
    <name type="scientific">Parapedobacter indicus</name>
    <dbReference type="NCBI Taxonomy" id="1477437"/>
    <lineage>
        <taxon>Bacteria</taxon>
        <taxon>Pseudomonadati</taxon>
        <taxon>Bacteroidota</taxon>
        <taxon>Sphingobacteriia</taxon>
        <taxon>Sphingobacteriales</taxon>
        <taxon>Sphingobacteriaceae</taxon>
        <taxon>Parapedobacter</taxon>
    </lineage>
</organism>
<keyword evidence="2" id="KW-1185">Reference proteome</keyword>
<dbReference type="Proteomes" id="UP000198670">
    <property type="component" value="Unassembled WGS sequence"/>
</dbReference>
<accession>A0A1I3FFD4</accession>
<dbReference type="EMBL" id="FOQO01000002">
    <property type="protein sequence ID" value="SFI09929.1"/>
    <property type="molecule type" value="Genomic_DNA"/>
</dbReference>
<name>A0A1I3FFD4_9SPHI</name>
<sequence length="68" mass="7633">MPQYGFSIQLDFHIFVSVWLGIVSSQDKVLHFIEPPSGFRLQPESGLFLGYHNLVSLLVIDKGVSIKS</sequence>
<dbReference type="AlphaFoldDB" id="A0A1I3FFD4"/>
<reference evidence="1 2" key="1">
    <citation type="submission" date="2016-10" db="EMBL/GenBank/DDBJ databases">
        <authorList>
            <person name="de Groot N.N."/>
        </authorList>
    </citation>
    <scope>NUCLEOTIDE SEQUENCE [LARGE SCALE GENOMIC DNA]</scope>
    <source>
        <strain evidence="1 2">RK1</strain>
    </source>
</reference>
<gene>
    <name evidence="1" type="ORF">SAMN05444682_102307</name>
</gene>
<protein>
    <submittedName>
        <fullName evidence="1">Uncharacterized protein</fullName>
    </submittedName>
</protein>
<evidence type="ECO:0000313" key="1">
    <source>
        <dbReference type="EMBL" id="SFI09929.1"/>
    </source>
</evidence>
<dbReference type="STRING" id="1477437.SAMN05444682_102307"/>
<proteinExistence type="predicted"/>